<dbReference type="InterPro" id="IPR023241">
    <property type="entry name" value="FAM175_plant"/>
</dbReference>
<evidence type="ECO:0000256" key="1">
    <source>
        <dbReference type="SAM" id="Coils"/>
    </source>
</evidence>
<keyword evidence="1" id="KW-0175">Coiled coil</keyword>
<proteinExistence type="predicted"/>
<organism evidence="3 4">
    <name type="scientific">Arachis hypogaea</name>
    <name type="common">Peanut</name>
    <dbReference type="NCBI Taxonomy" id="3818"/>
    <lineage>
        <taxon>Eukaryota</taxon>
        <taxon>Viridiplantae</taxon>
        <taxon>Streptophyta</taxon>
        <taxon>Embryophyta</taxon>
        <taxon>Tracheophyta</taxon>
        <taxon>Spermatophyta</taxon>
        <taxon>Magnoliopsida</taxon>
        <taxon>eudicotyledons</taxon>
        <taxon>Gunneridae</taxon>
        <taxon>Pentapetalae</taxon>
        <taxon>rosids</taxon>
        <taxon>fabids</taxon>
        <taxon>Fabales</taxon>
        <taxon>Fabaceae</taxon>
        <taxon>Papilionoideae</taxon>
        <taxon>50 kb inversion clade</taxon>
        <taxon>dalbergioids sensu lato</taxon>
        <taxon>Dalbergieae</taxon>
        <taxon>Pterocarpus clade</taxon>
        <taxon>Arachis</taxon>
    </lineage>
</organism>
<feature type="region of interest" description="Disordered" evidence="2">
    <location>
        <begin position="47"/>
        <end position="66"/>
    </location>
</feature>
<dbReference type="EMBL" id="SDMP01000002">
    <property type="protein sequence ID" value="RYR72356.1"/>
    <property type="molecule type" value="Genomic_DNA"/>
</dbReference>
<dbReference type="GO" id="GO:0031593">
    <property type="term" value="F:polyubiquitin modification-dependent protein binding"/>
    <property type="evidence" value="ECO:0007669"/>
    <property type="project" value="TreeGrafter"/>
</dbReference>
<dbReference type="AlphaFoldDB" id="A0A445EA11"/>
<evidence type="ECO:0000313" key="4">
    <source>
        <dbReference type="Proteomes" id="UP000289738"/>
    </source>
</evidence>
<dbReference type="GO" id="GO:0005634">
    <property type="term" value="C:nucleus"/>
    <property type="evidence" value="ECO:0007669"/>
    <property type="project" value="TreeGrafter"/>
</dbReference>
<name>A0A445EA11_ARAHY</name>
<dbReference type="STRING" id="3818.A0A445EA11"/>
<reference evidence="3 4" key="1">
    <citation type="submission" date="2019-01" db="EMBL/GenBank/DDBJ databases">
        <title>Sequencing of cultivated peanut Arachis hypogaea provides insights into genome evolution and oil improvement.</title>
        <authorList>
            <person name="Chen X."/>
        </authorList>
    </citation>
    <scope>NUCLEOTIDE SEQUENCE [LARGE SCALE GENOMIC DNA]</scope>
    <source>
        <strain evidence="4">cv. Fuhuasheng</strain>
        <tissue evidence="3">Leaves</tissue>
    </source>
</reference>
<dbReference type="InterPro" id="IPR023238">
    <property type="entry name" value="FAM175"/>
</dbReference>
<comment type="caution">
    <text evidence="3">The sequence shown here is derived from an EMBL/GenBank/DDBJ whole genome shotgun (WGS) entry which is preliminary data.</text>
</comment>
<dbReference type="Gramene" id="arahy.Tifrunner.gnm2.ann2.Ah02g307800.1">
    <property type="protein sequence ID" value="arahy.Tifrunner.gnm2.ann2.Ah02g307800.1-CDS"/>
    <property type="gene ID" value="arahy.Tifrunner.gnm2.ann2.Ah02g307800"/>
</dbReference>
<evidence type="ECO:0000313" key="3">
    <source>
        <dbReference type="EMBL" id="RYR72356.1"/>
    </source>
</evidence>
<protein>
    <recommendedName>
        <fullName evidence="5">MPN domain-containing protein</fullName>
    </recommendedName>
</protein>
<dbReference type="PRINTS" id="PR02054">
    <property type="entry name" value="FAM175PLANT"/>
</dbReference>
<dbReference type="OrthoDB" id="6358435at2759"/>
<gene>
    <name evidence="3" type="ORF">Ahy_A02g006565</name>
</gene>
<accession>A0A445EA11</accession>
<dbReference type="CDD" id="cd23656">
    <property type="entry name" value="Abraxas_plant"/>
    <property type="match status" value="1"/>
</dbReference>
<sequence length="342" mass="37526">MDDRPPLQKIAISGPTLASLIQRFSTSPSSLDGLLFGHVTLLTPLNLSDDPSTASSATTTSDESTSSTTLVATVTGFISSPSPTSTIYDSTGTVTQTSLRNILNNHHHHNNHHLIGWFSARRKTPLRPSMREFSVTQSLSSLSAFSSQIQNSPNPNSTSSSTASSSSSSFSPCIFILLSSPFSNDHIHTHEYRAYQLRASSSFEPKLIDIVNIGPAFRGHYGSFSPNAAFPVLECDLGISSMNEDRDGNADKEDERLSVMKEKAKDQRELDGCAEGFEVGRLSRMMGSEARSYTSNLEDLYEKMLAKVENLTRLVEQSNAKVLEQEHYNRKLRQKIRAAASE</sequence>
<dbReference type="PANTHER" id="PTHR31728:SF5">
    <property type="entry name" value="OS07G0540200 PROTEIN"/>
    <property type="match status" value="1"/>
</dbReference>
<dbReference type="Proteomes" id="UP000289738">
    <property type="component" value="Chromosome A02"/>
</dbReference>
<dbReference type="PRINTS" id="PR02051">
    <property type="entry name" value="PROTEINF175"/>
</dbReference>
<dbReference type="PANTHER" id="PTHR31728">
    <property type="entry name" value="ABRAXAS FAMILY MEMBER"/>
    <property type="match status" value="1"/>
</dbReference>
<feature type="compositionally biased region" description="Low complexity" evidence="2">
    <location>
        <begin position="48"/>
        <end position="66"/>
    </location>
</feature>
<feature type="coiled-coil region" evidence="1">
    <location>
        <begin position="294"/>
        <end position="321"/>
    </location>
</feature>
<evidence type="ECO:0008006" key="5">
    <source>
        <dbReference type="Google" id="ProtNLM"/>
    </source>
</evidence>
<evidence type="ECO:0000256" key="2">
    <source>
        <dbReference type="SAM" id="MobiDB-lite"/>
    </source>
</evidence>
<dbReference type="Pfam" id="PF21125">
    <property type="entry name" value="MPN_2A_DUB_like"/>
    <property type="match status" value="1"/>
</dbReference>
<keyword evidence="4" id="KW-1185">Reference proteome</keyword>
<feature type="region of interest" description="Disordered" evidence="2">
    <location>
        <begin position="146"/>
        <end position="166"/>
    </location>
</feature>